<reference evidence="2 3" key="1">
    <citation type="submission" date="2015-10" db="EMBL/GenBank/DDBJ databases">
        <title>Draft genome sequence of pyrrolomycin-producing Streptomyces vitaminophilus.</title>
        <authorList>
            <person name="Graham D.E."/>
            <person name="Mahan K.M."/>
            <person name="Klingeman D.M."/>
            <person name="Hettich R.L."/>
            <person name="Parry R.J."/>
        </authorList>
    </citation>
    <scope>NUCLEOTIDE SEQUENCE [LARGE SCALE GENOMIC DNA]</scope>
    <source>
        <strain evidence="2 3">ATCC 31673</strain>
    </source>
</reference>
<dbReference type="Pfam" id="PF06259">
    <property type="entry name" value="Abhydrolase_8"/>
    <property type="match status" value="1"/>
</dbReference>
<name>A0A0T6LKW8_WENVI</name>
<evidence type="ECO:0000259" key="1">
    <source>
        <dbReference type="Pfam" id="PF06259"/>
    </source>
</evidence>
<gene>
    <name evidence="2" type="ORF">AQ490_11605</name>
</gene>
<feature type="domain" description="DUF1023" evidence="1">
    <location>
        <begin position="151"/>
        <end position="325"/>
    </location>
</feature>
<comment type="caution">
    <text evidence="2">The sequence shown here is derived from an EMBL/GenBank/DDBJ whole genome shotgun (WGS) entry which is preliminary data.</text>
</comment>
<organism evidence="2 3">
    <name type="scientific">Wenjunlia vitaminophila</name>
    <name type="common">Streptomyces vitaminophilus</name>
    <dbReference type="NCBI Taxonomy" id="76728"/>
    <lineage>
        <taxon>Bacteria</taxon>
        <taxon>Bacillati</taxon>
        <taxon>Actinomycetota</taxon>
        <taxon>Actinomycetes</taxon>
        <taxon>Kitasatosporales</taxon>
        <taxon>Streptomycetaceae</taxon>
        <taxon>Wenjunlia</taxon>
    </lineage>
</organism>
<proteinExistence type="predicted"/>
<dbReference type="STRING" id="76728.AQ490_11605"/>
<dbReference type="ESTHER" id="9actn-a0a0t6lkw8">
    <property type="family name" value="Duf_1023"/>
</dbReference>
<dbReference type="InterPro" id="IPR029058">
    <property type="entry name" value="AB_hydrolase_fold"/>
</dbReference>
<dbReference type="InterPro" id="IPR010427">
    <property type="entry name" value="DUF1023"/>
</dbReference>
<keyword evidence="3" id="KW-1185">Reference proteome</keyword>
<sequence>MTSPGRAVLAVFVVLVLLVTTGWTANRHARRWDSDPRAAALEAWLHGSIDQRRLPRPDSSPGAVARFFTSLTARQQQQLAERHPLVVGNLDGAPLNLRYRANRTSLGRAIRAENRRRLSSDLTEHGRQNSLRLVHRYRSLLEDGRQILSFDPTGRGRAAEVFGDLATAERVSVVVPGADTDLLSFERTEQEREAPVGMARALYATGRHQDPTAKLAVVAWADYTTPSGIDFDAATGGLAADGADRLLRMVDGLPERTSTSLFCHSYGSVVCGLAASRLPKGKVVDIAVFGSPGVRADRAEDLNTDARVWAARDSSDWIRNVPHLEFAGLGHGADPVSDDFGARVLSADNAHGHNGYLKPGTTSLRNFGSLAVGAYDAVACADQDPLCAIGLT</sequence>
<dbReference type="eggNOG" id="COG1073">
    <property type="taxonomic scope" value="Bacteria"/>
</dbReference>
<accession>A0A0T6LKW8</accession>
<dbReference type="Proteomes" id="UP000050867">
    <property type="component" value="Unassembled WGS sequence"/>
</dbReference>
<evidence type="ECO:0000313" key="2">
    <source>
        <dbReference type="EMBL" id="KRV46759.1"/>
    </source>
</evidence>
<dbReference type="SUPFAM" id="SSF53474">
    <property type="entry name" value="alpha/beta-Hydrolases"/>
    <property type="match status" value="1"/>
</dbReference>
<dbReference type="AlphaFoldDB" id="A0A0T6LKW8"/>
<evidence type="ECO:0000313" key="3">
    <source>
        <dbReference type="Proteomes" id="UP000050867"/>
    </source>
</evidence>
<protein>
    <recommendedName>
        <fullName evidence="1">DUF1023 domain-containing protein</fullName>
    </recommendedName>
</protein>
<dbReference type="EMBL" id="LLZU01000039">
    <property type="protein sequence ID" value="KRV46759.1"/>
    <property type="molecule type" value="Genomic_DNA"/>
</dbReference>